<reference evidence="2" key="1">
    <citation type="submission" date="2021-06" db="EMBL/GenBank/DDBJ databases">
        <authorList>
            <consortium name="DOE Joint Genome Institute"/>
            <person name="Mondo S.J."/>
            <person name="Amses K.R."/>
            <person name="Simmons D.R."/>
            <person name="Longcore J.E."/>
            <person name="Seto K."/>
            <person name="Alves G.H."/>
            <person name="Bonds A.E."/>
            <person name="Quandt C.A."/>
            <person name="Davis W.J."/>
            <person name="Chang Y."/>
            <person name="Letcher P.M."/>
            <person name="Powell M.J."/>
            <person name="Kuo A."/>
            <person name="Labutti K."/>
            <person name="Pangilinan J."/>
            <person name="Andreopoulos W."/>
            <person name="Tritt A."/>
            <person name="Riley R."/>
            <person name="Hundley H."/>
            <person name="Johnson J."/>
            <person name="Lipzen A."/>
            <person name="Barry K."/>
            <person name="Berbee M.L."/>
            <person name="Buchler N.E."/>
            <person name="Grigoriev I.V."/>
            <person name="Spatafora J.W."/>
            <person name="Stajich J.E."/>
            <person name="James T.Y."/>
        </authorList>
    </citation>
    <scope>NUCLEOTIDE SEQUENCE</scope>
    <source>
        <strain evidence="2">AG</strain>
    </source>
</reference>
<keyword evidence="3" id="KW-1185">Reference proteome</keyword>
<gene>
    <name evidence="2" type="ORF">K450DRAFT_236533</name>
</gene>
<evidence type="ECO:0000313" key="2">
    <source>
        <dbReference type="EMBL" id="KAI8580629.1"/>
    </source>
</evidence>
<dbReference type="RefSeq" id="XP_051445633.1">
    <property type="nucleotide sequence ID" value="XM_051588271.1"/>
</dbReference>
<comment type="caution">
    <text evidence="2">The sequence shown here is derived from an EMBL/GenBank/DDBJ whole genome shotgun (WGS) entry which is preliminary data.</text>
</comment>
<proteinExistence type="predicted"/>
<feature type="transmembrane region" description="Helical" evidence="1">
    <location>
        <begin position="12"/>
        <end position="37"/>
    </location>
</feature>
<organism evidence="2 3">
    <name type="scientific">Umbelopsis ramanniana AG</name>
    <dbReference type="NCBI Taxonomy" id="1314678"/>
    <lineage>
        <taxon>Eukaryota</taxon>
        <taxon>Fungi</taxon>
        <taxon>Fungi incertae sedis</taxon>
        <taxon>Mucoromycota</taxon>
        <taxon>Mucoromycotina</taxon>
        <taxon>Umbelopsidomycetes</taxon>
        <taxon>Umbelopsidales</taxon>
        <taxon>Umbelopsidaceae</taxon>
        <taxon>Umbelopsis</taxon>
    </lineage>
</organism>
<keyword evidence="1" id="KW-0472">Membrane</keyword>
<sequence length="79" mass="9397">MLTLHSHYMQHYCFLSVTLASSSMLYFSSLLPIYFFFVCHRIFFMHQKALQIINTLLAGPHSVCYKKEKRNYDSRREGV</sequence>
<dbReference type="GeneID" id="75913616"/>
<accession>A0AAD5EBX3</accession>
<keyword evidence="1" id="KW-0812">Transmembrane</keyword>
<keyword evidence="1" id="KW-1133">Transmembrane helix</keyword>
<name>A0AAD5EBX3_UMBRA</name>
<dbReference type="EMBL" id="MU620911">
    <property type="protein sequence ID" value="KAI8580629.1"/>
    <property type="molecule type" value="Genomic_DNA"/>
</dbReference>
<reference evidence="2" key="2">
    <citation type="journal article" date="2022" name="Proc. Natl. Acad. Sci. U.S.A.">
        <title>Diploid-dominant life cycles characterize the early evolution of Fungi.</title>
        <authorList>
            <person name="Amses K.R."/>
            <person name="Simmons D.R."/>
            <person name="Longcore J.E."/>
            <person name="Mondo S.J."/>
            <person name="Seto K."/>
            <person name="Jeronimo G.H."/>
            <person name="Bonds A.E."/>
            <person name="Quandt C.A."/>
            <person name="Davis W.J."/>
            <person name="Chang Y."/>
            <person name="Federici B.A."/>
            <person name="Kuo A."/>
            <person name="LaButti K."/>
            <person name="Pangilinan J."/>
            <person name="Andreopoulos W."/>
            <person name="Tritt A."/>
            <person name="Riley R."/>
            <person name="Hundley H."/>
            <person name="Johnson J."/>
            <person name="Lipzen A."/>
            <person name="Barry K."/>
            <person name="Lang B.F."/>
            <person name="Cuomo C.A."/>
            <person name="Buchler N.E."/>
            <person name="Grigoriev I.V."/>
            <person name="Spatafora J.W."/>
            <person name="Stajich J.E."/>
            <person name="James T.Y."/>
        </authorList>
    </citation>
    <scope>NUCLEOTIDE SEQUENCE</scope>
    <source>
        <strain evidence="2">AG</strain>
    </source>
</reference>
<dbReference type="AlphaFoldDB" id="A0AAD5EBX3"/>
<evidence type="ECO:0000256" key="1">
    <source>
        <dbReference type="SAM" id="Phobius"/>
    </source>
</evidence>
<protein>
    <submittedName>
        <fullName evidence="2">Uncharacterized protein</fullName>
    </submittedName>
</protein>
<dbReference type="Proteomes" id="UP001206595">
    <property type="component" value="Unassembled WGS sequence"/>
</dbReference>
<evidence type="ECO:0000313" key="3">
    <source>
        <dbReference type="Proteomes" id="UP001206595"/>
    </source>
</evidence>